<comment type="subcellular location">
    <subcellularLocation>
        <location evidence="2">Secreted</location>
    </subcellularLocation>
</comment>
<dbReference type="Gene3D" id="3.30.870.10">
    <property type="entry name" value="Endonuclease Chain A"/>
    <property type="match status" value="2"/>
</dbReference>
<evidence type="ECO:0000256" key="3">
    <source>
        <dbReference type="ARBA" id="ARBA00018392"/>
    </source>
</evidence>
<feature type="domain" description="PLD phosphodiesterase" evidence="7">
    <location>
        <begin position="300"/>
        <end position="326"/>
    </location>
</feature>
<feature type="domain" description="PLD phosphodiesterase" evidence="7">
    <location>
        <begin position="125"/>
        <end position="152"/>
    </location>
</feature>
<proteinExistence type="predicted"/>
<dbReference type="EMBL" id="WTYO01000005">
    <property type="protein sequence ID" value="MXO69377.1"/>
    <property type="molecule type" value="Genomic_DNA"/>
</dbReference>
<dbReference type="Proteomes" id="UP000444401">
    <property type="component" value="Unassembled WGS sequence"/>
</dbReference>
<evidence type="ECO:0000256" key="2">
    <source>
        <dbReference type="ARBA" id="ARBA00004613"/>
    </source>
</evidence>
<dbReference type="Pfam" id="PF13091">
    <property type="entry name" value="PLDc_2"/>
    <property type="match status" value="2"/>
</dbReference>
<organism evidence="8 9">
    <name type="scientific">Pelagerythrobacter marinus</name>
    <dbReference type="NCBI Taxonomy" id="538382"/>
    <lineage>
        <taxon>Bacteria</taxon>
        <taxon>Pseudomonadati</taxon>
        <taxon>Pseudomonadota</taxon>
        <taxon>Alphaproteobacteria</taxon>
        <taxon>Sphingomonadales</taxon>
        <taxon>Erythrobacteraceae</taxon>
        <taxon>Pelagerythrobacter</taxon>
    </lineage>
</organism>
<comment type="caution">
    <text evidence="8">The sequence shown here is derived from an EMBL/GenBank/DDBJ whole genome shotgun (WGS) entry which is preliminary data.</text>
</comment>
<evidence type="ECO:0000313" key="9">
    <source>
        <dbReference type="Proteomes" id="UP000444401"/>
    </source>
</evidence>
<dbReference type="SUPFAM" id="SSF56024">
    <property type="entry name" value="Phospholipase D/nuclease"/>
    <property type="match status" value="2"/>
</dbReference>
<keyword evidence="9" id="KW-1185">Reference proteome</keyword>
<dbReference type="PANTHER" id="PTHR21248:SF22">
    <property type="entry name" value="PHOSPHOLIPASE D"/>
    <property type="match status" value="1"/>
</dbReference>
<evidence type="ECO:0000259" key="7">
    <source>
        <dbReference type="PROSITE" id="PS50035"/>
    </source>
</evidence>
<gene>
    <name evidence="8" type="ORF">GRI72_11135</name>
</gene>
<dbReference type="SMART" id="SM00155">
    <property type="entry name" value="PLDc"/>
    <property type="match status" value="2"/>
</dbReference>
<keyword evidence="4" id="KW-0964">Secreted</keyword>
<evidence type="ECO:0000256" key="1">
    <source>
        <dbReference type="ARBA" id="ARBA00003145"/>
    </source>
</evidence>
<dbReference type="PROSITE" id="PS50035">
    <property type="entry name" value="PLD"/>
    <property type="match status" value="2"/>
</dbReference>
<comment type="function">
    <text evidence="1">Could be a virulence factor.</text>
</comment>
<dbReference type="PANTHER" id="PTHR21248">
    <property type="entry name" value="CARDIOLIPIN SYNTHASE"/>
    <property type="match status" value="1"/>
</dbReference>
<dbReference type="CDD" id="cd09110">
    <property type="entry name" value="PLDc_CLS_1"/>
    <property type="match status" value="1"/>
</dbReference>
<evidence type="ECO:0000256" key="4">
    <source>
        <dbReference type="ARBA" id="ARBA00022525"/>
    </source>
</evidence>
<reference evidence="8 9" key="1">
    <citation type="submission" date="2019-12" db="EMBL/GenBank/DDBJ databases">
        <title>Genomic-based taxomic classification of the family Erythrobacteraceae.</title>
        <authorList>
            <person name="Xu L."/>
        </authorList>
    </citation>
    <scope>NUCLEOTIDE SEQUENCE [LARGE SCALE GENOMIC DNA]</scope>
    <source>
        <strain evidence="8 9">H32</strain>
    </source>
</reference>
<accession>A0ABW9V0X4</accession>
<evidence type="ECO:0000256" key="6">
    <source>
        <dbReference type="SAM" id="MobiDB-lite"/>
    </source>
</evidence>
<feature type="region of interest" description="Disordered" evidence="6">
    <location>
        <begin position="1"/>
        <end position="24"/>
    </location>
</feature>
<sequence length="399" mass="44125">MPVMPGADPSCSDADRPGFTPPDPFTARAGGQALTFYPAGPARREALLAMIRQAQASVKLSFYIYEEDAIGTALRDALVDAAGRGVAVTLLLDSFGADAGEGFFAPLSAAGGRVRWFSPRWSHRYLIRNHQKIVIADDARAMFGGFNIADSYFAATGEDGWNDLAIGIEGDAVGGLVDWFARLADWSELDDGTFRSIRRAVKSWDWSNGAARWLVGGPTRGLSTWARQVGEDLLQAQKLDMLMAYFSPPPHLLRRIGRIAARGETRLVMAGRSDNGATIGASRSLYDYLLRKRARIWEFDACRLHTKLIVLDDVVYVGSANFDMRSLYLNLELMLQIRDAALAERMREFVSLHIAGSQPITPALHKSRATLFNRVRWNLGWLLVSVVDYTVTRRLNLGL</sequence>
<dbReference type="InterPro" id="IPR001736">
    <property type="entry name" value="PLipase_D/transphosphatidylase"/>
</dbReference>
<name>A0ABW9V0X4_9SPHN</name>
<protein>
    <recommendedName>
        <fullName evidence="3">Phospholipase D</fullName>
    </recommendedName>
    <alternativeName>
        <fullName evidence="5">Choline phosphatase</fullName>
    </alternativeName>
</protein>
<evidence type="ECO:0000256" key="5">
    <source>
        <dbReference type="ARBA" id="ARBA00029594"/>
    </source>
</evidence>
<dbReference type="InterPro" id="IPR025202">
    <property type="entry name" value="PLD-like_dom"/>
</dbReference>
<evidence type="ECO:0000313" key="8">
    <source>
        <dbReference type="EMBL" id="MXO69377.1"/>
    </source>
</evidence>